<protein>
    <submittedName>
        <fullName evidence="1">Uncharacterized protein</fullName>
    </submittedName>
</protein>
<evidence type="ECO:0000313" key="1">
    <source>
        <dbReference type="EMBL" id="KOF66231.1"/>
    </source>
</evidence>
<gene>
    <name evidence="1" type="ORF">OCBIM_22013113mg</name>
</gene>
<dbReference type="AlphaFoldDB" id="A0A0L8FNE2"/>
<sequence length="95" mass="10929">MNIYNHILKCTIIKIACTSISSSFALKHTGQPQVDATGFCWLHVSLHPAMYYWPPSCWLGMFFVKDLTLSCYFCMKHKRTLWKATESLMCSTKDA</sequence>
<name>A0A0L8FNE2_OCTBM</name>
<proteinExistence type="predicted"/>
<reference evidence="1" key="1">
    <citation type="submission" date="2015-07" db="EMBL/GenBank/DDBJ databases">
        <title>MeaNS - Measles Nucleotide Surveillance Program.</title>
        <authorList>
            <person name="Tran T."/>
            <person name="Druce J."/>
        </authorList>
    </citation>
    <scope>NUCLEOTIDE SEQUENCE</scope>
    <source>
        <strain evidence="1">UCB-OBI-ISO-001</strain>
        <tissue evidence="1">Gonad</tissue>
    </source>
</reference>
<accession>A0A0L8FNE2</accession>
<organism evidence="1">
    <name type="scientific">Octopus bimaculoides</name>
    <name type="common">California two-spotted octopus</name>
    <dbReference type="NCBI Taxonomy" id="37653"/>
    <lineage>
        <taxon>Eukaryota</taxon>
        <taxon>Metazoa</taxon>
        <taxon>Spiralia</taxon>
        <taxon>Lophotrochozoa</taxon>
        <taxon>Mollusca</taxon>
        <taxon>Cephalopoda</taxon>
        <taxon>Coleoidea</taxon>
        <taxon>Octopodiformes</taxon>
        <taxon>Octopoda</taxon>
        <taxon>Incirrata</taxon>
        <taxon>Octopodidae</taxon>
        <taxon>Octopus</taxon>
    </lineage>
</organism>
<dbReference type="EMBL" id="KQ428371">
    <property type="protein sequence ID" value="KOF66231.1"/>
    <property type="molecule type" value="Genomic_DNA"/>
</dbReference>